<organism evidence="1 2">
    <name type="scientific">Myriangium duriaei CBS 260.36</name>
    <dbReference type="NCBI Taxonomy" id="1168546"/>
    <lineage>
        <taxon>Eukaryota</taxon>
        <taxon>Fungi</taxon>
        <taxon>Dikarya</taxon>
        <taxon>Ascomycota</taxon>
        <taxon>Pezizomycotina</taxon>
        <taxon>Dothideomycetes</taxon>
        <taxon>Dothideomycetidae</taxon>
        <taxon>Myriangiales</taxon>
        <taxon>Myriangiaceae</taxon>
        <taxon>Myriangium</taxon>
    </lineage>
</organism>
<dbReference type="Proteomes" id="UP000799439">
    <property type="component" value="Unassembled WGS sequence"/>
</dbReference>
<proteinExistence type="predicted"/>
<evidence type="ECO:0000313" key="2">
    <source>
        <dbReference type="Proteomes" id="UP000799439"/>
    </source>
</evidence>
<dbReference type="EMBL" id="ML996093">
    <property type="protein sequence ID" value="KAF2148545.1"/>
    <property type="molecule type" value="Genomic_DNA"/>
</dbReference>
<name>A0A9P4MCB1_9PEZI</name>
<sequence>MYTSVGIADHSFSYLCEPIVAEFSCPPEDLIGTGAALSVISSFLRLKATSPFNGDEARLQAPDNTFQPLLPNVLWCSTGLRAPKISPGGELQLDVNVNLGRGIVSYGRKHSKSCSGSNVRIRGRFRVHLGRPVIPKLLLFLRDGETAVLASRLTRAVERSGCVICSLSVWNFGLLMGANLSLSPCDEARSVRDETWSVVWESEVPDIGIALWWKIGEAMQCGSGGGYSLMAECELSQRIQIVA</sequence>
<keyword evidence="2" id="KW-1185">Reference proteome</keyword>
<gene>
    <name evidence="1" type="ORF">K461DRAFT_302047</name>
</gene>
<evidence type="ECO:0000313" key="1">
    <source>
        <dbReference type="EMBL" id="KAF2148545.1"/>
    </source>
</evidence>
<dbReference type="AlphaFoldDB" id="A0A9P4MCB1"/>
<reference evidence="1" key="1">
    <citation type="journal article" date="2020" name="Stud. Mycol.">
        <title>101 Dothideomycetes genomes: a test case for predicting lifestyles and emergence of pathogens.</title>
        <authorList>
            <person name="Haridas S."/>
            <person name="Albert R."/>
            <person name="Binder M."/>
            <person name="Bloem J."/>
            <person name="Labutti K."/>
            <person name="Salamov A."/>
            <person name="Andreopoulos B."/>
            <person name="Baker S."/>
            <person name="Barry K."/>
            <person name="Bills G."/>
            <person name="Bluhm B."/>
            <person name="Cannon C."/>
            <person name="Castanera R."/>
            <person name="Culley D."/>
            <person name="Daum C."/>
            <person name="Ezra D."/>
            <person name="Gonzalez J."/>
            <person name="Henrissat B."/>
            <person name="Kuo A."/>
            <person name="Liang C."/>
            <person name="Lipzen A."/>
            <person name="Lutzoni F."/>
            <person name="Magnuson J."/>
            <person name="Mondo S."/>
            <person name="Nolan M."/>
            <person name="Ohm R."/>
            <person name="Pangilinan J."/>
            <person name="Park H.-J."/>
            <person name="Ramirez L."/>
            <person name="Alfaro M."/>
            <person name="Sun H."/>
            <person name="Tritt A."/>
            <person name="Yoshinaga Y."/>
            <person name="Zwiers L.-H."/>
            <person name="Turgeon B."/>
            <person name="Goodwin S."/>
            <person name="Spatafora J."/>
            <person name="Crous P."/>
            <person name="Grigoriev I."/>
        </authorList>
    </citation>
    <scope>NUCLEOTIDE SEQUENCE</scope>
    <source>
        <strain evidence="1">CBS 260.36</strain>
    </source>
</reference>
<accession>A0A9P4MCB1</accession>
<comment type="caution">
    <text evidence="1">The sequence shown here is derived from an EMBL/GenBank/DDBJ whole genome shotgun (WGS) entry which is preliminary data.</text>
</comment>
<protein>
    <submittedName>
        <fullName evidence="1">Uncharacterized protein</fullName>
    </submittedName>
</protein>